<dbReference type="SMART" id="SM00382">
    <property type="entry name" value="AAA"/>
    <property type="match status" value="1"/>
</dbReference>
<dbReference type="PANTHER" id="PTHR24220">
    <property type="entry name" value="IMPORT ATP-BINDING PROTEIN"/>
    <property type="match status" value="1"/>
</dbReference>
<sequence length="241" mass="26127">MKKNPSMIDDADMIFVRGIEKTFTLHNQGGIEIPVLRAVSVTARRGECLVLRGPSGVGKSTLLRALYGNYRIQAGAIWVRHGDHVVDIVGASPRQVIEIRRRTIGYVSQFLRAVPRVPAIDVVAEPLIALGERAAHARDKAAAVLRRMNIPERLWLLAPATFSGGQQQRINVARGLIVDYPILLLDEPTASLDADNRDVVGALIGDALRRGACVVGTFHDDALPQALGAKFFEMAALTSAP</sequence>
<dbReference type="InterPro" id="IPR015854">
    <property type="entry name" value="ABC_transpr_LolD-like"/>
</dbReference>
<dbReference type="Pfam" id="PF00005">
    <property type="entry name" value="ABC_tran"/>
    <property type="match status" value="1"/>
</dbReference>
<keyword evidence="1" id="KW-0547">Nucleotide-binding</keyword>
<evidence type="ECO:0000256" key="1">
    <source>
        <dbReference type="ARBA" id="ARBA00022741"/>
    </source>
</evidence>
<feature type="domain" description="ABC transporter" evidence="3">
    <location>
        <begin position="16"/>
        <end position="239"/>
    </location>
</feature>
<evidence type="ECO:0000259" key="3">
    <source>
        <dbReference type="PROSITE" id="PS50893"/>
    </source>
</evidence>
<dbReference type="RefSeq" id="WP_243644713.1">
    <property type="nucleotide sequence ID" value="NZ_CP119676.1"/>
</dbReference>
<dbReference type="NCBIfam" id="TIGR02324">
    <property type="entry name" value="CP_lyasePhnL"/>
    <property type="match status" value="1"/>
</dbReference>
<proteinExistence type="predicted"/>
<dbReference type="PROSITE" id="PS50893">
    <property type="entry name" value="ABC_TRANSPORTER_2"/>
    <property type="match status" value="1"/>
</dbReference>
<keyword evidence="2" id="KW-0067">ATP-binding</keyword>
<dbReference type="GO" id="GO:0022857">
    <property type="term" value="F:transmembrane transporter activity"/>
    <property type="evidence" value="ECO:0007669"/>
    <property type="project" value="TreeGrafter"/>
</dbReference>
<dbReference type="GO" id="GO:0005524">
    <property type="term" value="F:ATP binding"/>
    <property type="evidence" value="ECO:0007669"/>
    <property type="project" value="UniProtKB-KW"/>
</dbReference>
<dbReference type="InterPro" id="IPR003439">
    <property type="entry name" value="ABC_transporter-like_ATP-bd"/>
</dbReference>
<name>A0A4V2UP22_9PROT</name>
<protein>
    <submittedName>
        <fullName evidence="4">Alpha-D-ribose 1-methylphosphonate 5-triphosphate synthase subunit PhnL</fullName>
    </submittedName>
</protein>
<dbReference type="AlphaFoldDB" id="A0A4V2UP22"/>
<dbReference type="GO" id="GO:0016887">
    <property type="term" value="F:ATP hydrolysis activity"/>
    <property type="evidence" value="ECO:0007669"/>
    <property type="project" value="InterPro"/>
</dbReference>
<dbReference type="Gene3D" id="3.40.50.300">
    <property type="entry name" value="P-loop containing nucleotide triphosphate hydrolases"/>
    <property type="match status" value="1"/>
</dbReference>
<reference evidence="4 5" key="1">
    <citation type="submission" date="2019-03" db="EMBL/GenBank/DDBJ databases">
        <title>Genomic Encyclopedia of Type Strains, Phase IV (KMG-IV): sequencing the most valuable type-strain genomes for metagenomic binning, comparative biology and taxonomic classification.</title>
        <authorList>
            <person name="Goeker M."/>
        </authorList>
    </citation>
    <scope>NUCLEOTIDE SEQUENCE [LARGE SCALE GENOMIC DNA]</scope>
    <source>
        <strain evidence="4 5">DSM 101688</strain>
    </source>
</reference>
<dbReference type="GO" id="GO:0005886">
    <property type="term" value="C:plasma membrane"/>
    <property type="evidence" value="ECO:0007669"/>
    <property type="project" value="TreeGrafter"/>
</dbReference>
<dbReference type="Proteomes" id="UP000295304">
    <property type="component" value="Unassembled WGS sequence"/>
</dbReference>
<organism evidence="4 5">
    <name type="scientific">Varunaivibrio sulfuroxidans</name>
    <dbReference type="NCBI Taxonomy" id="1773489"/>
    <lineage>
        <taxon>Bacteria</taxon>
        <taxon>Pseudomonadati</taxon>
        <taxon>Pseudomonadota</taxon>
        <taxon>Alphaproteobacteria</taxon>
        <taxon>Rhodospirillales</taxon>
        <taxon>Magnetovibrionaceae</taxon>
        <taxon>Varunaivibrio</taxon>
    </lineage>
</organism>
<comment type="caution">
    <text evidence="4">The sequence shown here is derived from an EMBL/GenBank/DDBJ whole genome shotgun (WGS) entry which is preliminary data.</text>
</comment>
<gene>
    <name evidence="4" type="ORF">EDD55_102334</name>
</gene>
<evidence type="ECO:0000256" key="2">
    <source>
        <dbReference type="ARBA" id="ARBA00022840"/>
    </source>
</evidence>
<keyword evidence="5" id="KW-1185">Reference proteome</keyword>
<dbReference type="InterPro" id="IPR003593">
    <property type="entry name" value="AAA+_ATPase"/>
</dbReference>
<accession>A0A4V2UP22</accession>
<evidence type="ECO:0000313" key="5">
    <source>
        <dbReference type="Proteomes" id="UP000295304"/>
    </source>
</evidence>
<evidence type="ECO:0000313" key="4">
    <source>
        <dbReference type="EMBL" id="TCS64291.1"/>
    </source>
</evidence>
<dbReference type="InterPro" id="IPR027417">
    <property type="entry name" value="P-loop_NTPase"/>
</dbReference>
<dbReference type="EMBL" id="SLZW01000002">
    <property type="protein sequence ID" value="TCS64291.1"/>
    <property type="molecule type" value="Genomic_DNA"/>
</dbReference>
<dbReference type="SUPFAM" id="SSF52540">
    <property type="entry name" value="P-loop containing nucleoside triphosphate hydrolases"/>
    <property type="match status" value="1"/>
</dbReference>
<dbReference type="PROSITE" id="PS00211">
    <property type="entry name" value="ABC_TRANSPORTER_1"/>
    <property type="match status" value="1"/>
</dbReference>
<dbReference type="InterPro" id="IPR012701">
    <property type="entry name" value="CP_lyase_PhnL"/>
</dbReference>
<dbReference type="InterPro" id="IPR017871">
    <property type="entry name" value="ABC_transporter-like_CS"/>
</dbReference>